<reference evidence="12 13" key="1">
    <citation type="journal article" date="2012" name="Stand. Genomic Sci.">
        <title>Genome sequence of the ocean sediment bacterium Saccharomonospora marina type strain (XMU15(T)).</title>
        <authorList>
            <person name="Klenk H.P."/>
            <person name="Lu M."/>
            <person name="Lucas S."/>
            <person name="Lapidus A."/>
            <person name="Copeland A."/>
            <person name="Pitluck S."/>
            <person name="Goodwin L.A."/>
            <person name="Han C."/>
            <person name="Tapia R."/>
            <person name="Brambilla E.M."/>
            <person name="Potter G."/>
            <person name="Land M."/>
            <person name="Ivanova N."/>
            <person name="Rohde M."/>
            <person name="Goker M."/>
            <person name="Detter J.C."/>
            <person name="Li W.J."/>
            <person name="Kyrpides N.C."/>
            <person name="Woyke T."/>
        </authorList>
    </citation>
    <scope>NUCLEOTIDE SEQUENCE [LARGE SCALE GENOMIC DNA]</scope>
    <source>
        <strain evidence="12 13">XMU15</strain>
    </source>
</reference>
<dbReference type="HOGENOM" id="CLU_036302_3_0_11"/>
<keyword evidence="3" id="KW-1003">Cell membrane</keyword>
<sequence>MPSTPTTKSQVQAYRFVLRRMQSALVRKDAVMLHDPMRTHSRATIVGVVLSALAMVGFVIVGFFKPAPKPPDSGIVIGEPSGSVYVVAENPKKLIPTFNLASARLMLMASQHGGEGGQAAAAESGGQPDEPEVVPDDQLKDIPRGRLQGIPNGPELLPAEDQLISTDWAVCDQIDINRDLPSGLARDSAETTTAVFAGLKDLGRELTQNQALLVVAEDGKHHLIYRQGTDENQPNANAVRAEVDMEDASVRRALELDPAMARRISMGLLNAIPAVGELKAPTVPGAGETPDGFDVDGLPVGAVFAIERSNSTEYYVITRSGTQPVTQAVADMIRFSNTQGGGESVERVSPDVLTNAPSVGRNDPAYLDVDYYPPSVPTVLDPLKFPVGCLGWSVKGTGPQRDAYTAVYVGAELPGPKDAQGKPQLIDIGSPSPDNWKIDSFYMRPGFAAAVRSATTKDTFGRGNIQLISDRGMRYGIPSTEIASGLGLNRLDPAPESIIKLLPVGASLNTQDVMRTFDAVPVDPDAGSFEEQGAAGAAGGN</sequence>
<evidence type="ECO:0000256" key="5">
    <source>
        <dbReference type="ARBA" id="ARBA00022741"/>
    </source>
</evidence>
<keyword evidence="4 11" id="KW-0812">Transmembrane</keyword>
<keyword evidence="5" id="KW-0547">Nucleotide-binding</keyword>
<name>H5X765_9PSEU</name>
<dbReference type="Gene3D" id="2.40.50.910">
    <property type="entry name" value="Type VII secretion system EccB, repeat 3 domain"/>
    <property type="match status" value="1"/>
</dbReference>
<dbReference type="PANTHER" id="PTHR40765">
    <property type="entry name" value="ESX-2 SECRETION SYSTEM ATPASE ECCB2"/>
    <property type="match status" value="1"/>
</dbReference>
<dbReference type="AlphaFoldDB" id="H5X765"/>
<dbReference type="RefSeq" id="WP_009152411.1">
    <property type="nucleotide sequence ID" value="NZ_CM001439.1"/>
</dbReference>
<gene>
    <name evidence="12" type="ORF">SacmaDRAFT_0729</name>
</gene>
<keyword evidence="9 11" id="KW-0472">Membrane</keyword>
<protein>
    <submittedName>
        <fullName evidence="12">Type VII secretion protein EccB, Actinobacterial</fullName>
    </submittedName>
</protein>
<feature type="compositionally biased region" description="Low complexity" evidence="10">
    <location>
        <begin position="118"/>
        <end position="127"/>
    </location>
</feature>
<evidence type="ECO:0000256" key="11">
    <source>
        <dbReference type="SAM" id="Phobius"/>
    </source>
</evidence>
<dbReference type="GO" id="GO:0005576">
    <property type="term" value="C:extracellular region"/>
    <property type="evidence" value="ECO:0007669"/>
    <property type="project" value="TreeGrafter"/>
</dbReference>
<comment type="similarity">
    <text evidence="2">Belongs to the EccB family.</text>
</comment>
<proteinExistence type="inferred from homology"/>
<dbReference type="EMBL" id="CM001439">
    <property type="protein sequence ID" value="EHR49025.1"/>
    <property type="molecule type" value="Genomic_DNA"/>
</dbReference>
<feature type="transmembrane region" description="Helical" evidence="11">
    <location>
        <begin position="43"/>
        <end position="64"/>
    </location>
</feature>
<dbReference type="GO" id="GO:0005524">
    <property type="term" value="F:ATP binding"/>
    <property type="evidence" value="ECO:0007669"/>
    <property type="project" value="UniProtKB-KW"/>
</dbReference>
<evidence type="ECO:0000256" key="1">
    <source>
        <dbReference type="ARBA" id="ARBA00004162"/>
    </source>
</evidence>
<dbReference type="NCBIfam" id="TIGR03919">
    <property type="entry name" value="T7SS_EccB"/>
    <property type="match status" value="1"/>
</dbReference>
<evidence type="ECO:0000256" key="3">
    <source>
        <dbReference type="ARBA" id="ARBA00022475"/>
    </source>
</evidence>
<dbReference type="Pfam" id="PF05108">
    <property type="entry name" value="T7SS_ESX1_EccB"/>
    <property type="match status" value="1"/>
</dbReference>
<evidence type="ECO:0000313" key="13">
    <source>
        <dbReference type="Proteomes" id="UP000004926"/>
    </source>
</evidence>
<accession>H5X765</accession>
<evidence type="ECO:0000256" key="9">
    <source>
        <dbReference type="ARBA" id="ARBA00023136"/>
    </source>
</evidence>
<keyword evidence="6" id="KW-0378">Hydrolase</keyword>
<evidence type="ECO:0000256" key="6">
    <source>
        <dbReference type="ARBA" id="ARBA00022801"/>
    </source>
</evidence>
<dbReference type="InterPro" id="IPR042485">
    <property type="entry name" value="T7SS_EccB_R3"/>
</dbReference>
<evidence type="ECO:0000256" key="8">
    <source>
        <dbReference type="ARBA" id="ARBA00022989"/>
    </source>
</evidence>
<dbReference type="STRING" id="882083.SacmaDRAFT_0729"/>
<evidence type="ECO:0000256" key="4">
    <source>
        <dbReference type="ARBA" id="ARBA00022692"/>
    </source>
</evidence>
<dbReference type="PANTHER" id="PTHR40765:SF2">
    <property type="entry name" value="ESX-2 SECRETION SYSTEM ATPASE ECCB2"/>
    <property type="match status" value="1"/>
</dbReference>
<keyword evidence="7" id="KW-0067">ATP-binding</keyword>
<dbReference type="eggNOG" id="COG3266">
    <property type="taxonomic scope" value="Bacteria"/>
</dbReference>
<evidence type="ECO:0000313" key="12">
    <source>
        <dbReference type="EMBL" id="EHR49025.1"/>
    </source>
</evidence>
<dbReference type="Proteomes" id="UP000004926">
    <property type="component" value="Chromosome"/>
</dbReference>
<comment type="subcellular location">
    <subcellularLocation>
        <location evidence="1">Cell membrane</location>
        <topology evidence="1">Single-pass membrane protein</topology>
    </subcellularLocation>
</comment>
<dbReference type="GO" id="GO:0016787">
    <property type="term" value="F:hydrolase activity"/>
    <property type="evidence" value="ECO:0007669"/>
    <property type="project" value="UniProtKB-KW"/>
</dbReference>
<keyword evidence="13" id="KW-1185">Reference proteome</keyword>
<evidence type="ECO:0000256" key="2">
    <source>
        <dbReference type="ARBA" id="ARBA00008149"/>
    </source>
</evidence>
<organism evidence="12 13">
    <name type="scientific">Saccharomonospora marina XMU15</name>
    <dbReference type="NCBI Taxonomy" id="882083"/>
    <lineage>
        <taxon>Bacteria</taxon>
        <taxon>Bacillati</taxon>
        <taxon>Actinomycetota</taxon>
        <taxon>Actinomycetes</taxon>
        <taxon>Pseudonocardiales</taxon>
        <taxon>Pseudonocardiaceae</taxon>
        <taxon>Saccharomonospora</taxon>
    </lineage>
</organism>
<dbReference type="OrthoDB" id="3847604at2"/>
<keyword evidence="8 11" id="KW-1133">Transmembrane helix</keyword>
<feature type="region of interest" description="Disordered" evidence="10">
    <location>
        <begin position="112"/>
        <end position="139"/>
    </location>
</feature>
<dbReference type="GO" id="GO:0005886">
    <property type="term" value="C:plasma membrane"/>
    <property type="evidence" value="ECO:0007669"/>
    <property type="project" value="UniProtKB-SubCell"/>
</dbReference>
<dbReference type="InterPro" id="IPR044857">
    <property type="entry name" value="T7SS_EccB_R1"/>
</dbReference>
<dbReference type="Gene3D" id="3.30.2390.20">
    <property type="entry name" value="Type VII secretion system EccB, repeat 1 domain"/>
    <property type="match status" value="1"/>
</dbReference>
<evidence type="ECO:0000256" key="10">
    <source>
        <dbReference type="SAM" id="MobiDB-lite"/>
    </source>
</evidence>
<dbReference type="InterPro" id="IPR007795">
    <property type="entry name" value="T7SS_EccB"/>
</dbReference>
<evidence type="ECO:0000256" key="7">
    <source>
        <dbReference type="ARBA" id="ARBA00022840"/>
    </source>
</evidence>